<dbReference type="AlphaFoldDB" id="A0A6H9YT16"/>
<feature type="domain" description="HTH araC/xylS-type" evidence="4">
    <location>
        <begin position="211"/>
        <end position="309"/>
    </location>
</feature>
<sequence length="312" mass="34216">MVVSDNVPDFEVGIACEVFGTYRDDLADPWYDFRLCVTDVGRTRTQNGMRPDTPYDLAALAGADTVVVPALPNGYPLTGPGPDPRLVEALRVARADGARIVSLCTGAFALAEAGVLDGHAATTHWMYTDVLAERFPQVRVEPSVLYVDEGDILTSAGRSAAIDLCLHVVRTDFGSRAANELARRMVTPPHRSGGQAQFVAEPMPARADGLAELLDWAAERLDHRLTIDDLARQAGVSTRSLIRRFHATTGMSPMRWLQGRRLTLARELLETTDLPVEEVGRRSGMGDAANLRHHFIRAVGVTPTAYRRTFRR</sequence>
<dbReference type="InterPro" id="IPR018062">
    <property type="entry name" value="HTH_AraC-typ_CS"/>
</dbReference>
<dbReference type="PROSITE" id="PS00041">
    <property type="entry name" value="HTH_ARAC_FAMILY_1"/>
    <property type="match status" value="1"/>
</dbReference>
<dbReference type="InterPro" id="IPR002818">
    <property type="entry name" value="DJ-1/PfpI"/>
</dbReference>
<dbReference type="GO" id="GO:0043565">
    <property type="term" value="F:sequence-specific DNA binding"/>
    <property type="evidence" value="ECO:0007669"/>
    <property type="project" value="InterPro"/>
</dbReference>
<proteinExistence type="predicted"/>
<dbReference type="Gene3D" id="3.40.50.880">
    <property type="match status" value="1"/>
</dbReference>
<dbReference type="InterPro" id="IPR052158">
    <property type="entry name" value="INH-QAR"/>
</dbReference>
<evidence type="ECO:0000256" key="2">
    <source>
        <dbReference type="ARBA" id="ARBA00023125"/>
    </source>
</evidence>
<dbReference type="PANTHER" id="PTHR43130:SF3">
    <property type="entry name" value="HTH-TYPE TRANSCRIPTIONAL REGULATOR RV1931C"/>
    <property type="match status" value="1"/>
</dbReference>
<dbReference type="InterPro" id="IPR018060">
    <property type="entry name" value="HTH_AraC"/>
</dbReference>
<protein>
    <submittedName>
        <fullName evidence="5">Helix-turn-helix domain-containing protein</fullName>
    </submittedName>
</protein>
<evidence type="ECO:0000313" key="6">
    <source>
        <dbReference type="Proteomes" id="UP000468735"/>
    </source>
</evidence>
<name>A0A6H9YT16_9ACTN</name>
<evidence type="ECO:0000313" key="5">
    <source>
        <dbReference type="EMBL" id="KAB2343458.1"/>
    </source>
</evidence>
<dbReference type="InterPro" id="IPR009057">
    <property type="entry name" value="Homeodomain-like_sf"/>
</dbReference>
<dbReference type="PROSITE" id="PS01124">
    <property type="entry name" value="HTH_ARAC_FAMILY_2"/>
    <property type="match status" value="1"/>
</dbReference>
<dbReference type="SUPFAM" id="SSF46689">
    <property type="entry name" value="Homeodomain-like"/>
    <property type="match status" value="2"/>
</dbReference>
<gene>
    <name evidence="5" type="ORF">F8566_34545</name>
</gene>
<dbReference type="OrthoDB" id="4110300at2"/>
<dbReference type="Pfam" id="PF12833">
    <property type="entry name" value="HTH_18"/>
    <property type="match status" value="1"/>
</dbReference>
<accession>A0A6H9YT16</accession>
<keyword evidence="1" id="KW-0805">Transcription regulation</keyword>
<dbReference type="Pfam" id="PF01965">
    <property type="entry name" value="DJ-1_PfpI"/>
    <property type="match status" value="1"/>
</dbReference>
<evidence type="ECO:0000256" key="1">
    <source>
        <dbReference type="ARBA" id="ARBA00023015"/>
    </source>
</evidence>
<dbReference type="InterPro" id="IPR029062">
    <property type="entry name" value="Class_I_gatase-like"/>
</dbReference>
<dbReference type="SUPFAM" id="SSF52317">
    <property type="entry name" value="Class I glutamine amidotransferase-like"/>
    <property type="match status" value="1"/>
</dbReference>
<dbReference type="PANTHER" id="PTHR43130">
    <property type="entry name" value="ARAC-FAMILY TRANSCRIPTIONAL REGULATOR"/>
    <property type="match status" value="1"/>
</dbReference>
<keyword evidence="6" id="KW-1185">Reference proteome</keyword>
<evidence type="ECO:0000259" key="4">
    <source>
        <dbReference type="PROSITE" id="PS01124"/>
    </source>
</evidence>
<dbReference type="GO" id="GO:0003700">
    <property type="term" value="F:DNA-binding transcription factor activity"/>
    <property type="evidence" value="ECO:0007669"/>
    <property type="project" value="InterPro"/>
</dbReference>
<evidence type="ECO:0000256" key="3">
    <source>
        <dbReference type="ARBA" id="ARBA00023163"/>
    </source>
</evidence>
<dbReference type="CDD" id="cd03137">
    <property type="entry name" value="GATase1_AraC_1"/>
    <property type="match status" value="1"/>
</dbReference>
<dbReference type="EMBL" id="WBMT01000019">
    <property type="protein sequence ID" value="KAB2343458.1"/>
    <property type="molecule type" value="Genomic_DNA"/>
</dbReference>
<comment type="caution">
    <text evidence="5">The sequence shown here is derived from an EMBL/GenBank/DDBJ whole genome shotgun (WGS) entry which is preliminary data.</text>
</comment>
<dbReference type="Gene3D" id="1.10.10.60">
    <property type="entry name" value="Homeodomain-like"/>
    <property type="match status" value="1"/>
</dbReference>
<dbReference type="SMART" id="SM00342">
    <property type="entry name" value="HTH_ARAC"/>
    <property type="match status" value="1"/>
</dbReference>
<keyword evidence="3" id="KW-0804">Transcription</keyword>
<keyword evidence="2" id="KW-0238">DNA-binding</keyword>
<reference evidence="5 6" key="1">
    <citation type="submission" date="2019-09" db="EMBL/GenBank/DDBJ databases">
        <title>Actinomadura physcomitrii sp. nov., a novel actinomycete isolated from moss [Physcomitrium sphaericum (Ludw) Fuernr].</title>
        <authorList>
            <person name="Zhuang X."/>
            <person name="Liu C."/>
        </authorList>
    </citation>
    <scope>NUCLEOTIDE SEQUENCE [LARGE SCALE GENOMIC DNA]</scope>
    <source>
        <strain evidence="5 6">HMC1</strain>
    </source>
</reference>
<dbReference type="Proteomes" id="UP000468735">
    <property type="component" value="Unassembled WGS sequence"/>
</dbReference>
<organism evidence="5 6">
    <name type="scientific">Actinomadura rudentiformis</name>
    <dbReference type="NCBI Taxonomy" id="359158"/>
    <lineage>
        <taxon>Bacteria</taxon>
        <taxon>Bacillati</taxon>
        <taxon>Actinomycetota</taxon>
        <taxon>Actinomycetes</taxon>
        <taxon>Streptosporangiales</taxon>
        <taxon>Thermomonosporaceae</taxon>
        <taxon>Actinomadura</taxon>
    </lineage>
</organism>